<dbReference type="GO" id="GO:0005886">
    <property type="term" value="C:plasma membrane"/>
    <property type="evidence" value="ECO:0007669"/>
    <property type="project" value="UniProtKB-SubCell"/>
</dbReference>
<proteinExistence type="inferred from homology"/>
<keyword evidence="6 7" id="KW-0472">Membrane</keyword>
<feature type="domain" description="ABC transmembrane type-1" evidence="8">
    <location>
        <begin position="77"/>
        <end position="291"/>
    </location>
</feature>
<protein>
    <submittedName>
        <fullName evidence="9">Sugar ABC transporter permease</fullName>
    </submittedName>
</protein>
<dbReference type="InterPro" id="IPR000515">
    <property type="entry name" value="MetI-like"/>
</dbReference>
<reference evidence="9 10" key="1">
    <citation type="submission" date="2018-11" db="EMBL/GenBank/DDBJ databases">
        <title>Genome sequence of strain 7197.</title>
        <authorList>
            <person name="Gao J."/>
            <person name="Sun J."/>
        </authorList>
    </citation>
    <scope>NUCLEOTIDE SEQUENCE [LARGE SCALE GENOMIC DNA]</scope>
    <source>
        <strain evidence="9 10">7197</strain>
    </source>
</reference>
<dbReference type="OrthoDB" id="9809527at2"/>
<dbReference type="Pfam" id="PF00528">
    <property type="entry name" value="BPD_transp_1"/>
    <property type="match status" value="1"/>
</dbReference>
<accession>A0A3N9P985</accession>
<dbReference type="GO" id="GO:0055085">
    <property type="term" value="P:transmembrane transport"/>
    <property type="evidence" value="ECO:0007669"/>
    <property type="project" value="InterPro"/>
</dbReference>
<evidence type="ECO:0000259" key="8">
    <source>
        <dbReference type="PROSITE" id="PS50928"/>
    </source>
</evidence>
<keyword evidence="4 7" id="KW-0812">Transmembrane</keyword>
<comment type="subcellular location">
    <subcellularLocation>
        <location evidence="1 7">Cell membrane</location>
        <topology evidence="1 7">Multi-pass membrane protein</topology>
    </subcellularLocation>
</comment>
<evidence type="ECO:0000256" key="6">
    <source>
        <dbReference type="ARBA" id="ARBA00023136"/>
    </source>
</evidence>
<evidence type="ECO:0000313" key="10">
    <source>
        <dbReference type="Proteomes" id="UP000282529"/>
    </source>
</evidence>
<keyword evidence="3" id="KW-1003">Cell membrane</keyword>
<dbReference type="EMBL" id="RQPI01000002">
    <property type="protein sequence ID" value="RQW12771.1"/>
    <property type="molecule type" value="Genomic_DNA"/>
</dbReference>
<dbReference type="PROSITE" id="PS50928">
    <property type="entry name" value="ABC_TM1"/>
    <property type="match status" value="1"/>
</dbReference>
<feature type="transmembrane region" description="Helical" evidence="7">
    <location>
        <begin position="270"/>
        <end position="294"/>
    </location>
</feature>
<evidence type="ECO:0000256" key="7">
    <source>
        <dbReference type="RuleBase" id="RU363032"/>
    </source>
</evidence>
<feature type="transmembrane region" description="Helical" evidence="7">
    <location>
        <begin position="81"/>
        <end position="103"/>
    </location>
</feature>
<evidence type="ECO:0000256" key="2">
    <source>
        <dbReference type="ARBA" id="ARBA00022448"/>
    </source>
</evidence>
<keyword evidence="2 7" id="KW-0813">Transport</keyword>
<feature type="transmembrane region" description="Helical" evidence="7">
    <location>
        <begin position="211"/>
        <end position="235"/>
    </location>
</feature>
<organism evidence="9 10">
    <name type="scientific">Paenibacillus rhizophilus</name>
    <dbReference type="NCBI Taxonomy" id="1850366"/>
    <lineage>
        <taxon>Bacteria</taxon>
        <taxon>Bacillati</taxon>
        <taxon>Bacillota</taxon>
        <taxon>Bacilli</taxon>
        <taxon>Bacillales</taxon>
        <taxon>Paenibacillaceae</taxon>
        <taxon>Paenibacillus</taxon>
    </lineage>
</organism>
<name>A0A3N9P985_9BACL</name>
<dbReference type="CDD" id="cd06261">
    <property type="entry name" value="TM_PBP2"/>
    <property type="match status" value="1"/>
</dbReference>
<keyword evidence="5 7" id="KW-1133">Transmembrane helix</keyword>
<dbReference type="PANTHER" id="PTHR43005:SF1">
    <property type="entry name" value="SPERMIDINE_PUTRESCINE TRANSPORT SYSTEM PERMEASE PROTEIN"/>
    <property type="match status" value="1"/>
</dbReference>
<dbReference type="Gene3D" id="1.10.3720.10">
    <property type="entry name" value="MetI-like"/>
    <property type="match status" value="1"/>
</dbReference>
<dbReference type="InterPro" id="IPR035906">
    <property type="entry name" value="MetI-like_sf"/>
</dbReference>
<dbReference type="PANTHER" id="PTHR43005">
    <property type="entry name" value="BLR7065 PROTEIN"/>
    <property type="match status" value="1"/>
</dbReference>
<comment type="caution">
    <text evidence="9">The sequence shown here is derived from an EMBL/GenBank/DDBJ whole genome shotgun (WGS) entry which is preliminary data.</text>
</comment>
<feature type="transmembrane region" description="Helical" evidence="7">
    <location>
        <begin position="115"/>
        <end position="135"/>
    </location>
</feature>
<evidence type="ECO:0000256" key="4">
    <source>
        <dbReference type="ARBA" id="ARBA00022692"/>
    </source>
</evidence>
<evidence type="ECO:0000256" key="3">
    <source>
        <dbReference type="ARBA" id="ARBA00022475"/>
    </source>
</evidence>
<dbReference type="SUPFAM" id="SSF161098">
    <property type="entry name" value="MetI-like"/>
    <property type="match status" value="1"/>
</dbReference>
<sequence length="303" mass="34003">MNNTGVRKPRLSRTAAFILFCLLPALIPVVVLTYFPIFKGIIMAFQNYSLFNLNDIRFIGFDNFKTVLQDPNLPTIMQNTVLWVFISLILQFAIGFVLSLLLYQKFPGRGVYQGLIYYSWAMSGFLIGIIWRWMFNGQIGVINDLLLKMGLISERIGFLSDPKWAMFSVIVANIWYGVAFFAIMLTAAMQSIPEELFEAADMDGANGLQKMLHVIIPYILPTIITTTALRVIWIFNFPDIIYAMTNGGPANSTHILSTFMLDKIVFGGDYGLAGAIGVISIVLLLLYTLFYLFATKASKAGDF</sequence>
<comment type="similarity">
    <text evidence="7">Belongs to the binding-protein-dependent transport system permease family.</text>
</comment>
<evidence type="ECO:0000256" key="5">
    <source>
        <dbReference type="ARBA" id="ARBA00022989"/>
    </source>
</evidence>
<gene>
    <name evidence="9" type="ORF">EH198_06920</name>
</gene>
<feature type="transmembrane region" description="Helical" evidence="7">
    <location>
        <begin position="16"/>
        <end position="37"/>
    </location>
</feature>
<dbReference type="Proteomes" id="UP000282529">
    <property type="component" value="Unassembled WGS sequence"/>
</dbReference>
<dbReference type="RefSeq" id="WP_124694808.1">
    <property type="nucleotide sequence ID" value="NZ_JBHUFE010000008.1"/>
</dbReference>
<evidence type="ECO:0000256" key="1">
    <source>
        <dbReference type="ARBA" id="ARBA00004651"/>
    </source>
</evidence>
<dbReference type="AlphaFoldDB" id="A0A3N9P985"/>
<feature type="transmembrane region" description="Helical" evidence="7">
    <location>
        <begin position="164"/>
        <end position="190"/>
    </location>
</feature>
<evidence type="ECO:0000313" key="9">
    <source>
        <dbReference type="EMBL" id="RQW12771.1"/>
    </source>
</evidence>
<keyword evidence="10" id="KW-1185">Reference proteome</keyword>